<feature type="region of interest" description="Disordered" evidence="1">
    <location>
        <begin position="64"/>
        <end position="97"/>
    </location>
</feature>
<dbReference type="Proteomes" id="UP000766486">
    <property type="component" value="Unassembled WGS sequence"/>
</dbReference>
<sequence length="110" mass="12070">MRITNIACLLLLQLVGGVLAAGTVEHKEHADGSYSWSKVHKGVFKPEDSAFEADVNNEYQHMKADAKAKGMSDAQTPSAMSGAWYPHDQDKNAVGRQKGDLVYHSSIKWP</sequence>
<gene>
    <name evidence="3" type="ORF">CLO192961_LOCUS328759</name>
</gene>
<organism evidence="3 4">
    <name type="scientific">Bionectria ochroleuca</name>
    <name type="common">Gliocladium roseum</name>
    <dbReference type="NCBI Taxonomy" id="29856"/>
    <lineage>
        <taxon>Eukaryota</taxon>
        <taxon>Fungi</taxon>
        <taxon>Dikarya</taxon>
        <taxon>Ascomycota</taxon>
        <taxon>Pezizomycotina</taxon>
        <taxon>Sordariomycetes</taxon>
        <taxon>Hypocreomycetidae</taxon>
        <taxon>Hypocreales</taxon>
        <taxon>Bionectriaceae</taxon>
        <taxon>Clonostachys</taxon>
    </lineage>
</organism>
<keyword evidence="4" id="KW-1185">Reference proteome</keyword>
<feature type="compositionally biased region" description="Basic and acidic residues" evidence="1">
    <location>
        <begin position="87"/>
        <end position="97"/>
    </location>
</feature>
<dbReference type="EMBL" id="CABFNS010000851">
    <property type="protein sequence ID" value="VUC32516.1"/>
    <property type="molecule type" value="Genomic_DNA"/>
</dbReference>
<feature type="signal peptide" evidence="2">
    <location>
        <begin position="1"/>
        <end position="20"/>
    </location>
</feature>
<accession>A0ABY6URB0</accession>
<evidence type="ECO:0000256" key="2">
    <source>
        <dbReference type="SAM" id="SignalP"/>
    </source>
</evidence>
<evidence type="ECO:0000313" key="4">
    <source>
        <dbReference type="Proteomes" id="UP000766486"/>
    </source>
</evidence>
<reference evidence="3 4" key="1">
    <citation type="submission" date="2019-06" db="EMBL/GenBank/DDBJ databases">
        <authorList>
            <person name="Broberg M."/>
        </authorList>
    </citation>
    <scope>NUCLEOTIDE SEQUENCE [LARGE SCALE GENOMIC DNA]</scope>
</reference>
<evidence type="ECO:0000256" key="1">
    <source>
        <dbReference type="SAM" id="MobiDB-lite"/>
    </source>
</evidence>
<evidence type="ECO:0000313" key="3">
    <source>
        <dbReference type="EMBL" id="VUC32516.1"/>
    </source>
</evidence>
<feature type="chain" id="PRO_5045465552" evidence="2">
    <location>
        <begin position="21"/>
        <end position="110"/>
    </location>
</feature>
<keyword evidence="2" id="KW-0732">Signal</keyword>
<comment type="caution">
    <text evidence="3">The sequence shown here is derived from an EMBL/GenBank/DDBJ whole genome shotgun (WGS) entry which is preliminary data.</text>
</comment>
<proteinExistence type="predicted"/>
<protein>
    <submittedName>
        <fullName evidence="3">Uncharacterized protein</fullName>
    </submittedName>
</protein>
<name>A0ABY6URB0_BIOOC</name>